<dbReference type="PANTHER" id="PTHR46847">
    <property type="entry name" value="D-ALLOSE-BINDING PERIPLASMIC PROTEIN-RELATED"/>
    <property type="match status" value="1"/>
</dbReference>
<feature type="domain" description="Periplasmic binding protein" evidence="5">
    <location>
        <begin position="63"/>
        <end position="320"/>
    </location>
</feature>
<dbReference type="Gene3D" id="3.40.50.2300">
    <property type="match status" value="2"/>
</dbReference>
<evidence type="ECO:0000256" key="4">
    <source>
        <dbReference type="SAM" id="SignalP"/>
    </source>
</evidence>
<evidence type="ECO:0000259" key="5">
    <source>
        <dbReference type="Pfam" id="PF13407"/>
    </source>
</evidence>
<dbReference type="GO" id="GO:0030313">
    <property type="term" value="C:cell envelope"/>
    <property type="evidence" value="ECO:0007669"/>
    <property type="project" value="UniProtKB-SubCell"/>
</dbReference>
<evidence type="ECO:0000256" key="3">
    <source>
        <dbReference type="ARBA" id="ARBA00022729"/>
    </source>
</evidence>
<feature type="chain" id="PRO_5015053636" evidence="4">
    <location>
        <begin position="30"/>
        <end position="358"/>
    </location>
</feature>
<evidence type="ECO:0000256" key="2">
    <source>
        <dbReference type="ARBA" id="ARBA00007639"/>
    </source>
</evidence>
<evidence type="ECO:0000313" key="9">
    <source>
        <dbReference type="Proteomes" id="UP000247515"/>
    </source>
</evidence>
<evidence type="ECO:0000313" key="6">
    <source>
        <dbReference type="EMBL" id="PXX15676.1"/>
    </source>
</evidence>
<sequence>MNRETTRPFALKRAATAIALALGAFTALAASSPAAHAQGDALASPQSNPQASADVPSLKGKRIGITAAGTDHYWDLKAYQGAIDEVKRLGGTPIALDAGRNDNRQIAQIQTLIAQKPDAIVEQLGTASVLEPWLQKIRQAGIPLFTIDTASPSSINDTTSDNFFIGEQLALKLVNDIHGEGNILVFNGFYGVPVCAIRYDQLKAVLKYYPKVHIIQPELRDVIPNTVQSAYAQVSQLLAKYPKGQIAAIWSAWDVPQVGATQAVDAAHRNEIRTYAVDGSPDVVTLVKDPKSSAAAVVAQQPALIGKTAVDNVARYLAGQRDLPPYTYVPSILATKENAGEVQKALGQAAQTGQLAAK</sequence>
<evidence type="ECO:0000313" key="7">
    <source>
        <dbReference type="EMBL" id="SEK01110.1"/>
    </source>
</evidence>
<evidence type="ECO:0000313" key="8">
    <source>
        <dbReference type="Proteomes" id="UP000183529"/>
    </source>
</evidence>
<feature type="signal peptide" evidence="4">
    <location>
        <begin position="1"/>
        <end position="29"/>
    </location>
</feature>
<evidence type="ECO:0000256" key="1">
    <source>
        <dbReference type="ARBA" id="ARBA00004196"/>
    </source>
</evidence>
<keyword evidence="3 4" id="KW-0732">Signal</keyword>
<dbReference type="PANTHER" id="PTHR46847:SF1">
    <property type="entry name" value="D-ALLOSE-BINDING PERIPLASMIC PROTEIN-RELATED"/>
    <property type="match status" value="1"/>
</dbReference>
<dbReference type="RefSeq" id="WP_065059637.1">
    <property type="nucleotide sequence ID" value="NZ_CADFGN010000001.1"/>
</dbReference>
<dbReference type="SUPFAM" id="SSF53822">
    <property type="entry name" value="Periplasmic binding protein-like I"/>
    <property type="match status" value="1"/>
</dbReference>
<reference evidence="6 9" key="2">
    <citation type="submission" date="2018-05" db="EMBL/GenBank/DDBJ databases">
        <title>Genomic Encyclopedia of Type Strains, Phase IV (KMG-V): Genome sequencing to study the core and pangenomes of soil and plant-associated prokaryotes.</title>
        <authorList>
            <person name="Whitman W."/>
        </authorList>
    </citation>
    <scope>NUCLEOTIDE SEQUENCE [LARGE SCALE GENOMIC DNA]</scope>
    <source>
        <strain evidence="6 9">SIr-6563</strain>
    </source>
</reference>
<dbReference type="InterPro" id="IPR028082">
    <property type="entry name" value="Peripla_BP_I"/>
</dbReference>
<comment type="caution">
    <text evidence="7">The sequence shown here is derived from an EMBL/GenBank/DDBJ whole genome shotgun (WGS) entry which is preliminary data.</text>
</comment>
<dbReference type="Pfam" id="PF13407">
    <property type="entry name" value="Peripla_BP_4"/>
    <property type="match status" value="1"/>
</dbReference>
<protein>
    <submittedName>
        <fullName evidence="6">Monosaccharide ABC transporter substrate-binding protein (CUT2 family)</fullName>
    </submittedName>
    <submittedName>
        <fullName evidence="7">Monosaccharide ABC transporter substrate-binding protein, CUT2 family</fullName>
    </submittedName>
</protein>
<comment type="subcellular location">
    <subcellularLocation>
        <location evidence="1">Cell envelope</location>
    </subcellularLocation>
</comment>
<dbReference type="Proteomes" id="UP000247515">
    <property type="component" value="Unassembled WGS sequence"/>
</dbReference>
<gene>
    <name evidence="6" type="ORF">C7400_10911</name>
    <name evidence="7" type="ORF">SAMN05216550_11311</name>
</gene>
<comment type="similarity">
    <text evidence="2">Belongs to the bacterial solute-binding protein 2 family.</text>
</comment>
<dbReference type="CDD" id="cd06305">
    <property type="entry name" value="PBP1_methylthioribose_binding-like"/>
    <property type="match status" value="1"/>
</dbReference>
<dbReference type="EMBL" id="FNZM01000013">
    <property type="protein sequence ID" value="SEK01110.1"/>
    <property type="molecule type" value="Genomic_DNA"/>
</dbReference>
<dbReference type="GeneID" id="61305640"/>
<accession>A0A1A5XF48</accession>
<dbReference type="InterPro" id="IPR025997">
    <property type="entry name" value="SBP_2_dom"/>
</dbReference>
<dbReference type="EMBL" id="QJJV01000009">
    <property type="protein sequence ID" value="PXX15676.1"/>
    <property type="molecule type" value="Genomic_DNA"/>
</dbReference>
<proteinExistence type="inferred from homology"/>
<dbReference type="OrthoDB" id="7041874at2"/>
<dbReference type="GO" id="GO:0030246">
    <property type="term" value="F:carbohydrate binding"/>
    <property type="evidence" value="ECO:0007669"/>
    <property type="project" value="UniProtKB-ARBA"/>
</dbReference>
<dbReference type="Proteomes" id="UP000183529">
    <property type="component" value="Unassembled WGS sequence"/>
</dbReference>
<dbReference type="AlphaFoldDB" id="A0A1A5XF48"/>
<organism evidence="7 8">
    <name type="scientific">Paraburkholderia tropica</name>
    <dbReference type="NCBI Taxonomy" id="92647"/>
    <lineage>
        <taxon>Bacteria</taxon>
        <taxon>Pseudomonadati</taxon>
        <taxon>Pseudomonadota</taxon>
        <taxon>Betaproteobacteria</taxon>
        <taxon>Burkholderiales</taxon>
        <taxon>Burkholderiaceae</taxon>
        <taxon>Paraburkholderia</taxon>
    </lineage>
</organism>
<keyword evidence="9" id="KW-1185">Reference proteome</keyword>
<reference evidence="7 8" key="1">
    <citation type="submission" date="2016-10" db="EMBL/GenBank/DDBJ databases">
        <authorList>
            <person name="Varghese N."/>
            <person name="Submissions S."/>
        </authorList>
    </citation>
    <scope>NUCLEOTIDE SEQUENCE [LARGE SCALE GENOMIC DNA]</scope>
    <source>
        <strain evidence="7 8">LMG 22274</strain>
    </source>
</reference>
<name>A0A1A5XF48_9BURK</name>